<evidence type="ECO:0000256" key="1">
    <source>
        <dbReference type="SAM" id="SignalP"/>
    </source>
</evidence>
<accession>A0A9N9KY21</accession>
<reference evidence="2" key="1">
    <citation type="submission" date="2021-07" db="EMBL/GenBank/DDBJ databases">
        <authorList>
            <person name="Durling M."/>
        </authorList>
    </citation>
    <scope>NUCLEOTIDE SEQUENCE</scope>
</reference>
<feature type="chain" id="PRO_5040311680" description="Cyanovirin-N domain-containing protein" evidence="1">
    <location>
        <begin position="18"/>
        <end position="166"/>
    </location>
</feature>
<dbReference type="OrthoDB" id="10349041at2759"/>
<dbReference type="Proteomes" id="UP000696280">
    <property type="component" value="Unassembled WGS sequence"/>
</dbReference>
<evidence type="ECO:0000313" key="2">
    <source>
        <dbReference type="EMBL" id="CAG8954210.1"/>
    </source>
</evidence>
<name>A0A9N9KY21_9HELO</name>
<sequence length="166" mass="18436">MLIKFLLVTLTYWVTSGLSMPTDTRLTSAARLSNTKIAVEELGLNLRPRGQANLLCCSDMRDAHGWVEAPEGDIEKDISYWLRYQVTVKAEAHSCKPLGCKGIAMVELCNDGGEVLVDSTLIANYIGSIKDGCGKHGRGFCGQQFDDRDFNIIVRADPERCRAYFQ</sequence>
<proteinExistence type="predicted"/>
<gene>
    <name evidence="2" type="ORF">HYFRA_00005830</name>
</gene>
<keyword evidence="3" id="KW-1185">Reference proteome</keyword>
<evidence type="ECO:0008006" key="4">
    <source>
        <dbReference type="Google" id="ProtNLM"/>
    </source>
</evidence>
<dbReference type="AlphaFoldDB" id="A0A9N9KY21"/>
<evidence type="ECO:0000313" key="3">
    <source>
        <dbReference type="Proteomes" id="UP000696280"/>
    </source>
</evidence>
<organism evidence="2 3">
    <name type="scientific">Hymenoscyphus fraxineus</name>
    <dbReference type="NCBI Taxonomy" id="746836"/>
    <lineage>
        <taxon>Eukaryota</taxon>
        <taxon>Fungi</taxon>
        <taxon>Dikarya</taxon>
        <taxon>Ascomycota</taxon>
        <taxon>Pezizomycotina</taxon>
        <taxon>Leotiomycetes</taxon>
        <taxon>Helotiales</taxon>
        <taxon>Helotiaceae</taxon>
        <taxon>Hymenoscyphus</taxon>
    </lineage>
</organism>
<protein>
    <recommendedName>
        <fullName evidence="4">Cyanovirin-N domain-containing protein</fullName>
    </recommendedName>
</protein>
<feature type="signal peptide" evidence="1">
    <location>
        <begin position="1"/>
        <end position="17"/>
    </location>
</feature>
<dbReference type="EMBL" id="CAJVRL010000056">
    <property type="protein sequence ID" value="CAG8954210.1"/>
    <property type="molecule type" value="Genomic_DNA"/>
</dbReference>
<keyword evidence="1" id="KW-0732">Signal</keyword>
<comment type="caution">
    <text evidence="2">The sequence shown here is derived from an EMBL/GenBank/DDBJ whole genome shotgun (WGS) entry which is preliminary data.</text>
</comment>